<dbReference type="Gene3D" id="1.10.12.10">
    <property type="entry name" value="Lyase 2-enoyl-coa Hydratase, Chain A, domain 2"/>
    <property type="match status" value="1"/>
</dbReference>
<dbReference type="Pfam" id="PF14479">
    <property type="entry name" value="HeLo"/>
    <property type="match status" value="1"/>
</dbReference>
<evidence type="ECO:0000259" key="3">
    <source>
        <dbReference type="Pfam" id="PF14479"/>
    </source>
</evidence>
<dbReference type="InterPro" id="IPR014748">
    <property type="entry name" value="Enoyl-CoA_hydra_C"/>
</dbReference>
<dbReference type="Gene3D" id="3.90.226.10">
    <property type="entry name" value="2-enoyl-CoA Hydratase, Chain A, domain 1"/>
    <property type="match status" value="1"/>
</dbReference>
<gene>
    <name evidence="4" type="ORF">B0A49_03457</name>
</gene>
<feature type="domain" description="Prion-inhibition and propagation HeLo" evidence="3">
    <location>
        <begin position="7"/>
        <end position="176"/>
    </location>
</feature>
<dbReference type="AlphaFoldDB" id="A0A4V5NJ88"/>
<comment type="similarity">
    <text evidence="1">Belongs to the enoyl-CoA hydratase/isomerase family.</text>
</comment>
<keyword evidence="5" id="KW-1185">Reference proteome</keyword>
<sequence length="558" mass="61353">MSGVEGAVLGLPGLFLTGLRYFELIQFGRQFKKDFGASSLRLEAAHLHMTRWGEALGINVEPLDPTVLSQLSAYKPEEIKLATALLNQIQDAFESAKRKSESFKGIVTLKGNADDVAVLDTNAEFEHVEYRFKKLSLTTRGFVKGYQKAKSVKDKTNERASWALYERSQFNQLVENPKSPLQERVSKLDSEDLPLLLEVVGDDDVPLKEAIATDAKARDLTFDHITVKGYARARFGHDSSLSPKMTTPPPLPLPSSYASLPYTQIRLSHVPASSSTPTSIILLTLYRPAKYNAFTTTMMAELEEAFALFDQDDRVKCIVVTGHGKMFCAGADLDTGFVGGEERLRSHRDGGGRVALAIHRCRKPTIGALNGSAVGVGITMTLPMSIRIAYSQAKIGFVFARRGLVMEACSSYFLPRLIGLSRSLHLTTTGATYPASSHLFGTLFSETLDRAEEVLPRALAIAEEVVANTSTVSTYLMRELMWRGPESAEAAHLLDSSILYELFSSTDNKEGVKAFLEKRPVQFQGTMEKDAPQAYPWWSPVDVSSNVKGAPNQGKAKL</sequence>
<dbReference type="SUPFAM" id="SSF52096">
    <property type="entry name" value="ClpP/crotonase"/>
    <property type="match status" value="1"/>
</dbReference>
<dbReference type="Proteomes" id="UP000308768">
    <property type="component" value="Unassembled WGS sequence"/>
</dbReference>
<dbReference type="OrthoDB" id="2018133at2759"/>
<proteinExistence type="inferred from homology"/>
<dbReference type="InterPro" id="IPR029045">
    <property type="entry name" value="ClpP/crotonase-like_dom_sf"/>
</dbReference>
<dbReference type="PANTHER" id="PTHR43684">
    <property type="match status" value="1"/>
</dbReference>
<dbReference type="EMBL" id="NAJN01000234">
    <property type="protein sequence ID" value="TKA76509.1"/>
    <property type="molecule type" value="Genomic_DNA"/>
</dbReference>
<dbReference type="Gene3D" id="1.20.120.1020">
    <property type="entry name" value="Prion-inhibition and propagation, HeLo domain"/>
    <property type="match status" value="1"/>
</dbReference>
<organism evidence="4 5">
    <name type="scientific">Cryomyces minteri</name>
    <dbReference type="NCBI Taxonomy" id="331657"/>
    <lineage>
        <taxon>Eukaryota</taxon>
        <taxon>Fungi</taxon>
        <taxon>Dikarya</taxon>
        <taxon>Ascomycota</taxon>
        <taxon>Pezizomycotina</taxon>
        <taxon>Dothideomycetes</taxon>
        <taxon>Dothideomycetes incertae sedis</taxon>
        <taxon>Cryomyces</taxon>
    </lineage>
</organism>
<keyword evidence="2" id="KW-0843">Virulence</keyword>
<evidence type="ECO:0000256" key="1">
    <source>
        <dbReference type="ARBA" id="ARBA00005254"/>
    </source>
</evidence>
<dbReference type="Pfam" id="PF00378">
    <property type="entry name" value="ECH_1"/>
    <property type="match status" value="1"/>
</dbReference>
<dbReference type="InterPro" id="IPR051053">
    <property type="entry name" value="ECH/Chromodomain_protein"/>
</dbReference>
<evidence type="ECO:0000313" key="4">
    <source>
        <dbReference type="EMBL" id="TKA76509.1"/>
    </source>
</evidence>
<evidence type="ECO:0000313" key="5">
    <source>
        <dbReference type="Proteomes" id="UP000308768"/>
    </source>
</evidence>
<reference evidence="4 5" key="1">
    <citation type="submission" date="2017-03" db="EMBL/GenBank/DDBJ databases">
        <title>Genomes of endolithic fungi from Antarctica.</title>
        <authorList>
            <person name="Coleine C."/>
            <person name="Masonjones S."/>
            <person name="Stajich J.E."/>
        </authorList>
    </citation>
    <scope>NUCLEOTIDE SEQUENCE [LARGE SCALE GENOMIC DNA]</scope>
    <source>
        <strain evidence="4 5">CCFEE 5187</strain>
    </source>
</reference>
<accession>A0A4V5NJ88</accession>
<dbReference type="PANTHER" id="PTHR43684:SF4">
    <property type="entry name" value="ENOYL-COA HYDRATASE_ISOMERASE FAMILY PROTEIN (AFU_ORTHOLOGUE AFUA_1G01890)"/>
    <property type="match status" value="1"/>
</dbReference>
<dbReference type="InterPro" id="IPR029498">
    <property type="entry name" value="HeLo_dom"/>
</dbReference>
<protein>
    <recommendedName>
        <fullName evidence="3">Prion-inhibition and propagation HeLo domain-containing protein</fullName>
    </recommendedName>
</protein>
<dbReference type="InterPro" id="IPR038305">
    <property type="entry name" value="HeLo_sf"/>
</dbReference>
<evidence type="ECO:0000256" key="2">
    <source>
        <dbReference type="ARBA" id="ARBA00023026"/>
    </source>
</evidence>
<dbReference type="InterPro" id="IPR001753">
    <property type="entry name" value="Enoyl-CoA_hydra/iso"/>
</dbReference>
<dbReference type="CDD" id="cd06558">
    <property type="entry name" value="crotonase-like"/>
    <property type="match status" value="1"/>
</dbReference>
<name>A0A4V5NJ88_9PEZI</name>
<comment type="caution">
    <text evidence="4">The sequence shown here is derived from an EMBL/GenBank/DDBJ whole genome shotgun (WGS) entry which is preliminary data.</text>
</comment>
<dbReference type="STRING" id="331657.A0A4V5NJ88"/>